<accession>A0A914Q5P7</accession>
<dbReference type="AlphaFoldDB" id="A0A914Q5P7"/>
<dbReference type="GO" id="GO:0042054">
    <property type="term" value="F:histone methyltransferase activity"/>
    <property type="evidence" value="ECO:0007669"/>
    <property type="project" value="TreeGrafter"/>
</dbReference>
<dbReference type="Gene3D" id="3.40.50.150">
    <property type="entry name" value="Vaccinia Virus protein VP39"/>
    <property type="match status" value="1"/>
</dbReference>
<dbReference type="PROSITE" id="PS51678">
    <property type="entry name" value="SAM_MT_PRMT"/>
    <property type="match status" value="1"/>
</dbReference>
<proteinExistence type="predicted"/>
<organism evidence="3 4">
    <name type="scientific">Panagrolaimus davidi</name>
    <dbReference type="NCBI Taxonomy" id="227884"/>
    <lineage>
        <taxon>Eukaryota</taxon>
        <taxon>Metazoa</taxon>
        <taxon>Ecdysozoa</taxon>
        <taxon>Nematoda</taxon>
        <taxon>Chromadorea</taxon>
        <taxon>Rhabditida</taxon>
        <taxon>Tylenchina</taxon>
        <taxon>Panagrolaimomorpha</taxon>
        <taxon>Panagrolaimoidea</taxon>
        <taxon>Panagrolaimidae</taxon>
        <taxon>Panagrolaimus</taxon>
    </lineage>
</organism>
<keyword evidence="2" id="KW-0489">Methyltransferase</keyword>
<dbReference type="SUPFAM" id="SSF53335">
    <property type="entry name" value="S-adenosyl-L-methionine-dependent methyltransferases"/>
    <property type="match status" value="1"/>
</dbReference>
<dbReference type="PANTHER" id="PTHR11006">
    <property type="entry name" value="PROTEIN ARGININE N-METHYLTRANSFERASE"/>
    <property type="match status" value="1"/>
</dbReference>
<reference evidence="4" key="1">
    <citation type="submission" date="2022-11" db="UniProtKB">
        <authorList>
            <consortium name="WormBaseParasite"/>
        </authorList>
    </citation>
    <scope>IDENTIFICATION</scope>
</reference>
<dbReference type="Gene3D" id="2.70.160.11">
    <property type="entry name" value="Hnrnp arginine n-methyltransferase1"/>
    <property type="match status" value="1"/>
</dbReference>
<dbReference type="GO" id="GO:0016274">
    <property type="term" value="F:protein-arginine N-methyltransferase activity"/>
    <property type="evidence" value="ECO:0007669"/>
    <property type="project" value="InterPro"/>
</dbReference>
<name>A0A914Q5P7_9BILA</name>
<evidence type="ECO:0000256" key="2">
    <source>
        <dbReference type="PROSITE-ProRule" id="PRU01015"/>
    </source>
</evidence>
<dbReference type="PANTHER" id="PTHR11006:SF4">
    <property type="entry name" value="PROTEIN ARGININE N-METHYLTRANSFERASE 7"/>
    <property type="match status" value="1"/>
</dbReference>
<evidence type="ECO:0000256" key="1">
    <source>
        <dbReference type="ARBA" id="ARBA00022691"/>
    </source>
</evidence>
<dbReference type="InterPro" id="IPR029063">
    <property type="entry name" value="SAM-dependent_MTases_sf"/>
</dbReference>
<dbReference type="FunFam" id="3.40.50.150:FF:000071">
    <property type="entry name" value="Protein arginine N-methyltransferase 7"/>
    <property type="match status" value="1"/>
</dbReference>
<dbReference type="WBParaSite" id="PDA_v2.g26746.t1">
    <property type="protein sequence ID" value="PDA_v2.g26746.t1"/>
    <property type="gene ID" value="PDA_v2.g26746"/>
</dbReference>
<evidence type="ECO:0000313" key="4">
    <source>
        <dbReference type="WBParaSite" id="PDA_v2.g26746.t1"/>
    </source>
</evidence>
<sequence length="249" mass="27924">MSQKERKSQQNSSDDATTPKQFYQYFNPISGQMGWKVVSEATAIEDDEDMINQIARYSSGLKHHIKKLKSAGTNVHVADIGTGTSLLSLMAVRHGADKVTAVEVFKPMAITAEKVIKKNGYDDKIKVIHLRSTEIQENLVQEKADIIVAEVFDTELIGEGALRSFKEGLMTLGKKGCRVVPAKGRVWICPISSEKLQQFWKLPNKRFKAPFSDCTGTAAVFDIQLSEIDLNWFEVLAEPFIAFKFVYVF</sequence>
<keyword evidence="1 2" id="KW-0949">S-adenosyl-L-methionine</keyword>
<dbReference type="InterPro" id="IPR025799">
    <property type="entry name" value="Arg_MeTrfase"/>
</dbReference>
<protein>
    <submittedName>
        <fullName evidence="4">Uncharacterized protein</fullName>
    </submittedName>
</protein>
<keyword evidence="3" id="KW-1185">Reference proteome</keyword>
<keyword evidence="2" id="KW-0808">Transferase</keyword>
<dbReference type="GO" id="GO:0032259">
    <property type="term" value="P:methylation"/>
    <property type="evidence" value="ECO:0007669"/>
    <property type="project" value="UniProtKB-KW"/>
</dbReference>
<evidence type="ECO:0000313" key="3">
    <source>
        <dbReference type="Proteomes" id="UP000887578"/>
    </source>
</evidence>
<dbReference type="Proteomes" id="UP000887578">
    <property type="component" value="Unplaced"/>
</dbReference>
<dbReference type="CDD" id="cd02440">
    <property type="entry name" value="AdoMet_MTases"/>
    <property type="match status" value="1"/>
</dbReference>
<dbReference type="Pfam" id="PF06325">
    <property type="entry name" value="PrmA"/>
    <property type="match status" value="1"/>
</dbReference>